<dbReference type="CDD" id="cd18787">
    <property type="entry name" value="SF2_C_DEAD"/>
    <property type="match status" value="1"/>
</dbReference>
<dbReference type="PANTHER" id="PTHR47959">
    <property type="entry name" value="ATP-DEPENDENT RNA HELICASE RHLE-RELATED"/>
    <property type="match status" value="1"/>
</dbReference>
<dbReference type="SUPFAM" id="SSF81606">
    <property type="entry name" value="PP2C-like"/>
    <property type="match status" value="1"/>
</dbReference>
<dbReference type="InterPro" id="IPR001932">
    <property type="entry name" value="PPM-type_phosphatase-like_dom"/>
</dbReference>
<evidence type="ECO:0000313" key="15">
    <source>
        <dbReference type="EMBL" id="CAI5445770.1"/>
    </source>
</evidence>
<dbReference type="GO" id="GO:0003724">
    <property type="term" value="F:RNA helicase activity"/>
    <property type="evidence" value="ECO:0007669"/>
    <property type="project" value="UniProtKB-EC"/>
</dbReference>
<evidence type="ECO:0000256" key="2">
    <source>
        <dbReference type="ARBA" id="ARBA00022723"/>
    </source>
</evidence>
<comment type="similarity">
    <text evidence="9">Belongs to the PP2C family.</text>
</comment>
<keyword evidence="2" id="KW-0479">Metal-binding</keyword>
<dbReference type="Gene3D" id="3.40.50.300">
    <property type="entry name" value="P-loop containing nucleotide triphosphate hydrolases"/>
    <property type="match status" value="2"/>
</dbReference>
<dbReference type="SMART" id="SM00332">
    <property type="entry name" value="PP2Cc"/>
    <property type="match status" value="1"/>
</dbReference>
<evidence type="ECO:0000256" key="5">
    <source>
        <dbReference type="ARBA" id="ARBA00022806"/>
    </source>
</evidence>
<dbReference type="EMBL" id="CANHGI010000003">
    <property type="protein sequence ID" value="CAI5445770.1"/>
    <property type="molecule type" value="Genomic_DNA"/>
</dbReference>
<dbReference type="Proteomes" id="UP001152747">
    <property type="component" value="Unassembled WGS sequence"/>
</dbReference>
<dbReference type="PANTHER" id="PTHR47959:SF1">
    <property type="entry name" value="ATP-DEPENDENT RNA HELICASE DBPA"/>
    <property type="match status" value="1"/>
</dbReference>
<feature type="domain" description="Helicase ATP-binding" evidence="11">
    <location>
        <begin position="90"/>
        <end position="281"/>
    </location>
</feature>
<dbReference type="Gene3D" id="1.10.1740.220">
    <property type="match status" value="1"/>
</dbReference>
<dbReference type="GO" id="GO:0003676">
    <property type="term" value="F:nucleic acid binding"/>
    <property type="evidence" value="ECO:0007669"/>
    <property type="project" value="InterPro"/>
</dbReference>
<keyword evidence="5" id="KW-0347">Helicase</keyword>
<dbReference type="SUPFAM" id="SSF52540">
    <property type="entry name" value="P-loop containing nucleoside triphosphate hydrolases"/>
    <property type="match status" value="1"/>
</dbReference>
<dbReference type="GO" id="GO:0005829">
    <property type="term" value="C:cytosol"/>
    <property type="evidence" value="ECO:0007669"/>
    <property type="project" value="TreeGrafter"/>
</dbReference>
<feature type="domain" description="PPM-type phosphatase" evidence="14">
    <location>
        <begin position="771"/>
        <end position="1033"/>
    </location>
</feature>
<proteinExistence type="inferred from homology"/>
<dbReference type="InterPro" id="IPR001650">
    <property type="entry name" value="Helicase_C-like"/>
</dbReference>
<dbReference type="Pfam" id="PF00270">
    <property type="entry name" value="DEAD"/>
    <property type="match status" value="1"/>
</dbReference>
<keyword evidence="4 9" id="KW-0378">Hydrolase</keyword>
<feature type="compositionally biased region" description="Basic and acidic residues" evidence="10">
    <location>
        <begin position="23"/>
        <end position="33"/>
    </location>
</feature>
<dbReference type="SMART" id="SM00490">
    <property type="entry name" value="HELICc"/>
    <property type="match status" value="1"/>
</dbReference>
<evidence type="ECO:0000259" key="13">
    <source>
        <dbReference type="PROSITE" id="PS51195"/>
    </source>
</evidence>
<dbReference type="OrthoDB" id="4310724at2759"/>
<evidence type="ECO:0000256" key="8">
    <source>
        <dbReference type="PROSITE-ProRule" id="PRU00552"/>
    </source>
</evidence>
<evidence type="ECO:0000259" key="14">
    <source>
        <dbReference type="PROSITE" id="PS51746"/>
    </source>
</evidence>
<dbReference type="InterPro" id="IPR000222">
    <property type="entry name" value="PP2C_BS"/>
</dbReference>
<dbReference type="CDD" id="cd17946">
    <property type="entry name" value="DEADc_DDX24"/>
    <property type="match status" value="1"/>
</dbReference>
<dbReference type="EC" id="3.6.4.13" evidence="1"/>
<evidence type="ECO:0000256" key="6">
    <source>
        <dbReference type="ARBA" id="ARBA00022840"/>
    </source>
</evidence>
<protein>
    <recommendedName>
        <fullName evidence="1">RNA helicase</fullName>
        <ecNumber evidence="1">3.6.4.13</ecNumber>
    </recommendedName>
</protein>
<dbReference type="Pfam" id="PF00481">
    <property type="entry name" value="PP2C"/>
    <property type="match status" value="1"/>
</dbReference>
<dbReference type="InterPro" id="IPR014014">
    <property type="entry name" value="RNA_helicase_DEAD_Q_motif"/>
</dbReference>
<dbReference type="Pfam" id="PF00271">
    <property type="entry name" value="Helicase_C"/>
    <property type="match status" value="1"/>
</dbReference>
<feature type="domain" description="DEAD-box RNA helicase Q" evidence="13">
    <location>
        <begin position="58"/>
        <end position="86"/>
    </location>
</feature>
<feature type="domain" description="Helicase C-terminal" evidence="12">
    <location>
        <begin position="329"/>
        <end position="478"/>
    </location>
</feature>
<dbReference type="InterPro" id="IPR011545">
    <property type="entry name" value="DEAD/DEAH_box_helicase_dom"/>
</dbReference>
<keyword evidence="7 9" id="KW-0904">Protein phosphatase</keyword>
<dbReference type="PROSITE" id="PS01032">
    <property type="entry name" value="PPM_1"/>
    <property type="match status" value="1"/>
</dbReference>
<dbReference type="Gene3D" id="3.60.40.10">
    <property type="entry name" value="PPM-type phosphatase domain"/>
    <property type="match status" value="1"/>
</dbReference>
<dbReference type="InterPro" id="IPR050079">
    <property type="entry name" value="DEAD_box_RNA_helicase"/>
</dbReference>
<dbReference type="InterPro" id="IPR014001">
    <property type="entry name" value="Helicase_ATP-bd"/>
</dbReference>
<dbReference type="PROSITE" id="PS51746">
    <property type="entry name" value="PPM_2"/>
    <property type="match status" value="1"/>
</dbReference>
<evidence type="ECO:0000256" key="3">
    <source>
        <dbReference type="ARBA" id="ARBA00022741"/>
    </source>
</evidence>
<evidence type="ECO:0000256" key="10">
    <source>
        <dbReference type="SAM" id="MobiDB-lite"/>
    </source>
</evidence>
<evidence type="ECO:0000256" key="4">
    <source>
        <dbReference type="ARBA" id="ARBA00022801"/>
    </source>
</evidence>
<dbReference type="PROSITE" id="PS51192">
    <property type="entry name" value="HELICASE_ATP_BIND_1"/>
    <property type="match status" value="1"/>
</dbReference>
<evidence type="ECO:0000259" key="12">
    <source>
        <dbReference type="PROSITE" id="PS51194"/>
    </source>
</evidence>
<organism evidence="15 16">
    <name type="scientific">Caenorhabditis angaria</name>
    <dbReference type="NCBI Taxonomy" id="860376"/>
    <lineage>
        <taxon>Eukaryota</taxon>
        <taxon>Metazoa</taxon>
        <taxon>Ecdysozoa</taxon>
        <taxon>Nematoda</taxon>
        <taxon>Chromadorea</taxon>
        <taxon>Rhabditida</taxon>
        <taxon>Rhabditina</taxon>
        <taxon>Rhabditomorpha</taxon>
        <taxon>Rhabditoidea</taxon>
        <taxon>Rhabditidae</taxon>
        <taxon>Peloderinae</taxon>
        <taxon>Caenorhabditis</taxon>
    </lineage>
</organism>
<dbReference type="InterPro" id="IPR036457">
    <property type="entry name" value="PPM-type-like_dom_sf"/>
</dbReference>
<feature type="compositionally biased region" description="Acidic residues" evidence="10">
    <location>
        <begin position="1"/>
        <end position="11"/>
    </location>
</feature>
<dbReference type="PROSITE" id="PS51195">
    <property type="entry name" value="Q_MOTIF"/>
    <property type="match status" value="1"/>
</dbReference>
<evidence type="ECO:0000259" key="11">
    <source>
        <dbReference type="PROSITE" id="PS51192"/>
    </source>
</evidence>
<dbReference type="FunFam" id="3.60.40.10:FF:000182">
    <property type="entry name" value="Protein phosphatase fem-2"/>
    <property type="match status" value="1"/>
</dbReference>
<dbReference type="GO" id="GO:0046872">
    <property type="term" value="F:metal ion binding"/>
    <property type="evidence" value="ECO:0007669"/>
    <property type="project" value="UniProtKB-KW"/>
</dbReference>
<dbReference type="GO" id="GO:0005524">
    <property type="term" value="F:ATP binding"/>
    <property type="evidence" value="ECO:0007669"/>
    <property type="project" value="UniProtKB-KW"/>
</dbReference>
<dbReference type="InterPro" id="IPR027417">
    <property type="entry name" value="P-loop_NTPase"/>
</dbReference>
<dbReference type="AlphaFoldDB" id="A0A9P1IJI2"/>
<keyword evidence="3" id="KW-0547">Nucleotide-binding</keyword>
<keyword evidence="6" id="KW-0067">ATP-binding</keyword>
<accession>A0A9P1IJI2</accession>
<name>A0A9P1IJI2_9PELO</name>
<keyword evidence="16" id="KW-1185">Reference proteome</keyword>
<feature type="region of interest" description="Disordered" evidence="10">
    <location>
        <begin position="1"/>
        <end position="37"/>
    </location>
</feature>
<gene>
    <name evidence="15" type="ORF">CAMP_LOCUS8407</name>
</gene>
<comment type="caution">
    <text evidence="15">The sequence shown here is derived from an EMBL/GenBank/DDBJ whole genome shotgun (WGS) entry which is preliminary data.</text>
</comment>
<evidence type="ECO:0000256" key="1">
    <source>
        <dbReference type="ARBA" id="ARBA00012552"/>
    </source>
</evidence>
<evidence type="ECO:0000313" key="16">
    <source>
        <dbReference type="Proteomes" id="UP001152747"/>
    </source>
</evidence>
<dbReference type="SMART" id="SM00331">
    <property type="entry name" value="PP2C_SIG"/>
    <property type="match status" value="1"/>
</dbReference>
<reference evidence="15" key="1">
    <citation type="submission" date="2022-11" db="EMBL/GenBank/DDBJ databases">
        <authorList>
            <person name="Kikuchi T."/>
        </authorList>
    </citation>
    <scope>NUCLEOTIDE SEQUENCE</scope>
    <source>
        <strain evidence="15">PS1010</strain>
    </source>
</reference>
<dbReference type="SMART" id="SM00487">
    <property type="entry name" value="DEXDc"/>
    <property type="match status" value="1"/>
</dbReference>
<dbReference type="PROSITE" id="PS51194">
    <property type="entry name" value="HELICASE_CTER"/>
    <property type="match status" value="1"/>
</dbReference>
<feature type="short sequence motif" description="Q motif" evidence="8">
    <location>
        <begin position="58"/>
        <end position="86"/>
    </location>
</feature>
<dbReference type="GO" id="GO:0004721">
    <property type="term" value="F:phosphoprotein phosphatase activity"/>
    <property type="evidence" value="ECO:0007669"/>
    <property type="project" value="UniProtKB-KW"/>
</dbReference>
<evidence type="ECO:0000256" key="9">
    <source>
        <dbReference type="RuleBase" id="RU003465"/>
    </source>
</evidence>
<evidence type="ECO:0000256" key="7">
    <source>
        <dbReference type="ARBA" id="ARBA00022912"/>
    </source>
</evidence>
<dbReference type="CDD" id="cd00143">
    <property type="entry name" value="PP2Cc"/>
    <property type="match status" value="1"/>
</dbReference>
<sequence length="1057" mass="119253">MGGDGEGETDDQATFYKSIFQQQEEKATEEPVTKKKKEAKKVEIVEKKKVKKEVDIEEWKQFYFLPQEILSALSDLGFNKPTDIQSSVLPAAVRDRQDILGAAETGSGKTLAFGIPVVCRLLEKEEILNEVEIEKKGPKALIIAPTRELVIQIMKHITALIKHTKLKATSIVGGLAQVKQERIISQQSPDIIVATPGRLWAMMEEAEPSSYLANLSTLKCLVVDETDRMVEEGYFNELTYILNKVHNEANKEKLQTLVFSATLTFAKAQDVSEEEKKKNRILSSEQKIQRLVKLTGLRENKHKIIDLTRQMGTAGCLVEARINCADLLEKDTALVYLLNRYPGRTIVFVNSVDAARRLHSILSSVALKPMILHAKMIQKQRLKNLEKFTESKNAVLLATDVAARGLDIKGIDHVIHYQVPKKAEIYIHRSGRTARASQRGLTVLLVDSQSKQFYIKLCKGLNRMQDLDVFPIDFEPLMDACRERVRLASEIDSMNFRCKKIKTSESWFEKTAREADLEYDGMRNREMNGLNSEVDDMINKSRKLQAELRDELQIPLPKADGTDSLKTRYITPDVLSQIKAVGESAIDVLHQKMEETKEWKKKSRKAAKLDEMGDDGEPESFEDLIGERTKTVRTLLSEAFEEEIAEKKKENKKVEEIDVPIVPIRFRGRASIGAPTHDLLGDVFLQAFQTMMAKGSPPEFSHLFAHYFVSEFDKKNGGLWSAKAFNPEIYETEGTIEAKKQFTEGLWPFVDELLTDSTIPEILKQKWGEGGIHIAADQLKGRRQKQEDRFVSYPNRSYMDNKNDNTALLAVFDGHGGNECSHYASAHFWEEWVKSQDLFDGYLEQSLTSALSSLDERMTKRSKIEQWKGGTTAVCCAIDCEKKEMAFAWLGDSPGYVMNSLEIRKVTRDHSPNDAEEARRVEEAGGQLFVIGGELRVNGVLNLTRALGDVMGRPMISNEPESKKLPIADDDYLVILVCDGISDVFGPSDLYNLVEAFVQENDSDDYADLANYICNEAIEAGTGDNVTVVIGFLRHPHELWNLLRCVDTSSEEEGETD</sequence>